<dbReference type="GO" id="GO:0005737">
    <property type="term" value="C:cytoplasm"/>
    <property type="evidence" value="ECO:0007669"/>
    <property type="project" value="TreeGrafter"/>
</dbReference>
<dbReference type="InterPro" id="IPR036250">
    <property type="entry name" value="AcylCo_DH-like_C"/>
</dbReference>
<dbReference type="Gene3D" id="1.20.140.10">
    <property type="entry name" value="Butyryl-CoA Dehydrogenase, subunit A, domain 3"/>
    <property type="match status" value="1"/>
</dbReference>
<keyword evidence="4 6" id="KW-0274">FAD</keyword>
<feature type="compositionally biased region" description="Polar residues" evidence="7">
    <location>
        <begin position="1"/>
        <end position="11"/>
    </location>
</feature>
<dbReference type="OrthoDB" id="8876745at2"/>
<keyword evidence="3 6" id="KW-0285">Flavoprotein</keyword>
<feature type="domain" description="Acyl-CoA dehydrogenase/oxidase C-terminal" evidence="8">
    <location>
        <begin position="251"/>
        <end position="385"/>
    </location>
</feature>
<dbReference type="InterPro" id="IPR046373">
    <property type="entry name" value="Acyl-CoA_Oxase/DH_mid-dom_sf"/>
</dbReference>
<dbReference type="STRING" id="553510.B1H19_09065"/>
<feature type="domain" description="Acyl-CoA oxidase/dehydrogenase middle" evidence="9">
    <location>
        <begin position="134"/>
        <end position="227"/>
    </location>
</feature>
<feature type="region of interest" description="Disordered" evidence="7">
    <location>
        <begin position="1"/>
        <end position="21"/>
    </location>
</feature>
<evidence type="ECO:0000256" key="7">
    <source>
        <dbReference type="SAM" id="MobiDB-lite"/>
    </source>
</evidence>
<evidence type="ECO:0000313" key="11">
    <source>
        <dbReference type="Proteomes" id="UP000192726"/>
    </source>
</evidence>
<dbReference type="KEGG" id="sgv:B1H19_09065"/>
<dbReference type="PANTHER" id="PTHR48083:SF2">
    <property type="entry name" value="MEDIUM-CHAIN SPECIFIC ACYL-COA DEHYDROGENASE, MITOCHONDRIAL"/>
    <property type="match status" value="1"/>
</dbReference>
<dbReference type="AlphaFoldDB" id="A0A1V0TNF6"/>
<dbReference type="GO" id="GO:0070991">
    <property type="term" value="F:medium-chain fatty acyl-CoA dehydrogenase activity"/>
    <property type="evidence" value="ECO:0007669"/>
    <property type="project" value="TreeGrafter"/>
</dbReference>
<evidence type="ECO:0000256" key="2">
    <source>
        <dbReference type="ARBA" id="ARBA00009347"/>
    </source>
</evidence>
<dbReference type="EMBL" id="CP020569">
    <property type="protein sequence ID" value="ARF54328.1"/>
    <property type="molecule type" value="Genomic_DNA"/>
</dbReference>
<dbReference type="Pfam" id="PF00441">
    <property type="entry name" value="Acyl-CoA_dh_1"/>
    <property type="match status" value="1"/>
</dbReference>
<dbReference type="RefSeq" id="WP_083104109.1">
    <property type="nucleotide sequence ID" value="NZ_CP020569.1"/>
</dbReference>
<proteinExistence type="inferred from homology"/>
<dbReference type="GO" id="GO:0051793">
    <property type="term" value="P:medium-chain fatty acid catabolic process"/>
    <property type="evidence" value="ECO:0007669"/>
    <property type="project" value="TreeGrafter"/>
</dbReference>
<evidence type="ECO:0000256" key="4">
    <source>
        <dbReference type="ARBA" id="ARBA00022827"/>
    </source>
</evidence>
<accession>A0A1V0TNF6</accession>
<dbReference type="Pfam" id="PF02770">
    <property type="entry name" value="Acyl-CoA_dh_M"/>
    <property type="match status" value="1"/>
</dbReference>
<dbReference type="Proteomes" id="UP000192726">
    <property type="component" value="Chromosome"/>
</dbReference>
<dbReference type="SUPFAM" id="SSF56645">
    <property type="entry name" value="Acyl-CoA dehydrogenase NM domain-like"/>
    <property type="match status" value="1"/>
</dbReference>
<dbReference type="InterPro" id="IPR009075">
    <property type="entry name" value="AcylCo_DH/oxidase_C"/>
</dbReference>
<keyword evidence="5 6" id="KW-0560">Oxidoreductase</keyword>
<organism evidence="10 11">
    <name type="scientific">Streptomyces gilvosporeus</name>
    <dbReference type="NCBI Taxonomy" id="553510"/>
    <lineage>
        <taxon>Bacteria</taxon>
        <taxon>Bacillati</taxon>
        <taxon>Actinomycetota</taxon>
        <taxon>Actinomycetes</taxon>
        <taxon>Kitasatosporales</taxon>
        <taxon>Streptomycetaceae</taxon>
        <taxon>Streptomyces</taxon>
    </lineage>
</organism>
<sequence>MTEPHGTTTGAHSRAPREESGGAHGALLASFVAEHSAPGGLLDAARWEAPGSPPVRELLATAGGAGLFRAAWRGDGALARAVALHTAFARAGNGAPGAAVLTHLEVSARLLAGLLPDDSALHTRLLDGTSTASLAVTEPDAPGSDLSSLRTEVRGREGALRVSGEKWFISNAPHADLLLVLAADPDRLTSGREGPALLLVDADAPGVRTEPVEGCGHHGLTGRLTLDEAPVRSVPAPAGRAMLLLGRHWIHERVMLAVRMAALAAAVLEHTAEGARTRHTFGAPLTANQHVRFTLAALRAETEEVRAAALQAVRLLESGGCPAAYAAACKYRAAEVLRRVADEAVQLAGADAYVTGHPAERALRDGEGLALAGGTDELMLMQIERG</sequence>
<evidence type="ECO:0000256" key="6">
    <source>
        <dbReference type="RuleBase" id="RU362125"/>
    </source>
</evidence>
<dbReference type="CDD" id="cd00567">
    <property type="entry name" value="ACAD"/>
    <property type="match status" value="1"/>
</dbReference>
<protein>
    <recommendedName>
        <fullName evidence="12">Acyl-CoA dehydrogenase</fullName>
    </recommendedName>
</protein>
<comment type="cofactor">
    <cofactor evidence="1 6">
        <name>FAD</name>
        <dbReference type="ChEBI" id="CHEBI:57692"/>
    </cofactor>
</comment>
<evidence type="ECO:0008006" key="12">
    <source>
        <dbReference type="Google" id="ProtNLM"/>
    </source>
</evidence>
<evidence type="ECO:0000256" key="5">
    <source>
        <dbReference type="ARBA" id="ARBA00023002"/>
    </source>
</evidence>
<dbReference type="InterPro" id="IPR006091">
    <property type="entry name" value="Acyl-CoA_Oxase/DH_mid-dom"/>
</dbReference>
<keyword evidence="11" id="KW-1185">Reference proteome</keyword>
<evidence type="ECO:0000256" key="1">
    <source>
        <dbReference type="ARBA" id="ARBA00001974"/>
    </source>
</evidence>
<gene>
    <name evidence="10" type="ORF">B1H19_09065</name>
</gene>
<comment type="similarity">
    <text evidence="2 6">Belongs to the acyl-CoA dehydrogenase family.</text>
</comment>
<dbReference type="Gene3D" id="1.10.540.10">
    <property type="entry name" value="Acyl-CoA dehydrogenase/oxidase, N-terminal domain"/>
    <property type="match status" value="1"/>
</dbReference>
<dbReference type="InterPro" id="IPR009100">
    <property type="entry name" value="AcylCoA_DH/oxidase_NM_dom_sf"/>
</dbReference>
<dbReference type="GO" id="GO:0050660">
    <property type="term" value="F:flavin adenine dinucleotide binding"/>
    <property type="evidence" value="ECO:0007669"/>
    <property type="project" value="InterPro"/>
</dbReference>
<dbReference type="Gene3D" id="2.40.110.10">
    <property type="entry name" value="Butyryl-CoA Dehydrogenase, subunit A, domain 2"/>
    <property type="match status" value="1"/>
</dbReference>
<evidence type="ECO:0000313" key="10">
    <source>
        <dbReference type="EMBL" id="ARF54328.1"/>
    </source>
</evidence>
<name>A0A1V0TNF6_9ACTN</name>
<dbReference type="InterPro" id="IPR050741">
    <property type="entry name" value="Acyl-CoA_dehydrogenase"/>
</dbReference>
<reference evidence="10 11" key="1">
    <citation type="submission" date="2017-04" db="EMBL/GenBank/DDBJ databases">
        <title>Complete Genome Sequence of Streptomyces gilvosporeus F607, a Capable Producer of Natamycin.</title>
        <authorList>
            <person name="Zong G."/>
            <person name="Zhong C."/>
            <person name="Fu J."/>
            <person name="Qin R."/>
            <person name="Cao G."/>
        </authorList>
    </citation>
    <scope>NUCLEOTIDE SEQUENCE [LARGE SCALE GENOMIC DNA]</scope>
    <source>
        <strain evidence="10 11">F607</strain>
    </source>
</reference>
<evidence type="ECO:0000256" key="3">
    <source>
        <dbReference type="ARBA" id="ARBA00022630"/>
    </source>
</evidence>
<evidence type="ECO:0000259" key="8">
    <source>
        <dbReference type="Pfam" id="PF00441"/>
    </source>
</evidence>
<dbReference type="PANTHER" id="PTHR48083">
    <property type="entry name" value="MEDIUM-CHAIN SPECIFIC ACYL-COA DEHYDROGENASE, MITOCHONDRIAL-RELATED"/>
    <property type="match status" value="1"/>
</dbReference>
<evidence type="ECO:0000259" key="9">
    <source>
        <dbReference type="Pfam" id="PF02770"/>
    </source>
</evidence>
<dbReference type="SUPFAM" id="SSF47203">
    <property type="entry name" value="Acyl-CoA dehydrogenase C-terminal domain-like"/>
    <property type="match status" value="1"/>
</dbReference>
<dbReference type="InterPro" id="IPR037069">
    <property type="entry name" value="AcylCoA_DH/ox_N_sf"/>
</dbReference>